<name>A0A0U0ZJF4_9MYCO</name>
<dbReference type="SUPFAM" id="SSF82866">
    <property type="entry name" value="Multidrug efflux transporter AcrB transmembrane domain"/>
    <property type="match status" value="2"/>
</dbReference>
<dbReference type="PANTHER" id="PTHR33406">
    <property type="entry name" value="MEMBRANE PROTEIN MJ1562-RELATED"/>
    <property type="match status" value="1"/>
</dbReference>
<dbReference type="PANTHER" id="PTHR33406:SF6">
    <property type="entry name" value="MEMBRANE PROTEIN YDGH-RELATED"/>
    <property type="match status" value="1"/>
</dbReference>
<dbReference type="Pfam" id="PF03176">
    <property type="entry name" value="MMPL"/>
    <property type="match status" value="2"/>
</dbReference>
<sequence>MSHQYSPAFERAGRFVAKHAKLVVLAWLAVGVLVNTAWPQLERVANEHSVSPLPTGEVSPALASMKEMGKAFGRPGIDNAVIIVMHGDKGLDADAQARYSALIERLRGNTEYVTFVQDQLGDPRMRNNPVARKQVLSEDGTTWYAMAGLAGDLGTPLAQRAFRSVDDLVKQTFAGSATTANITGAAGTVTDMGNAALGDLPKIGAVTVVVIGLILLLVFRSWFTAMLPLLVMGVSLLIARGVIAGLAERGLVPVSSVSAGLMMAVLMGASVNYTVFLVSRYHERIRAGEAPPDALAHACGSMTRVILATAATVAIANIAQLTARLAFLAAAGPAVSMGVIVAFFVVTTMLPATLSLAAKRGLGLPGSDRVDVYWHRMGVNIVRHPWPFFGVATVILLAAASFVPFMRPSFDISKVLPESAQSNQGMRTLNAHFPANSIMPQYLLVQASSDLRNPRALADLDQMAERISQLNGVGKVVGITRPDGNKLTQATLAWQIGYMGTQIDKTSGQVNADLRPQLERMSKLADVMSAMTNELGDGDLARMQQMMPQMLSMAKELEGQLDRYQSLISQMGTVAGMVDQLAKMGPSVEATFTALDAGASLTQTLAESPFCPVQPDCVTLRDQLVELRTTGPLSSAESLRESVRAVTGGKTITQLLGDMNSQFKQIRGLLAKLPEMERKFERIAGYFQQLQGLGVDMNSVKNMGVRIRDLNTQLEDTMRSMGEAAATLQGIGKNSNSAAASGFSVPGAILQNPGFKELSAAFLQDDGRTAMYMIQSPLNPYGPEAMQLSRDMERVGTEATPNTALAGAKVSVGGFPAINADLKKAYDSDLREIIVVTLLIIFLVMCLLLRAVVAPLYLLGTVLLTYIASLGIGVLVFQVLLGQQLDWAVPAMTFVLIVAVGADYNMLFISRLREESARNMRVGIIRTVRQTGSVITSAGLVFAASLLGMMVGSVNQMVQMGFIIGVGILLDTFVVRTLMVPTLAQAFGKLSWWPSKA</sequence>
<organism evidence="8 9">
    <name type="scientific">Mycobacteroides abscessus</name>
    <dbReference type="NCBI Taxonomy" id="36809"/>
    <lineage>
        <taxon>Bacteria</taxon>
        <taxon>Bacillati</taxon>
        <taxon>Actinomycetota</taxon>
        <taxon>Actinomycetes</taxon>
        <taxon>Mycobacteriales</taxon>
        <taxon>Mycobacteriaceae</taxon>
        <taxon>Mycobacteroides</taxon>
    </lineage>
</organism>
<evidence type="ECO:0000256" key="3">
    <source>
        <dbReference type="ARBA" id="ARBA00022475"/>
    </source>
</evidence>
<dbReference type="AlphaFoldDB" id="A0A0U0ZJF4"/>
<gene>
    <name evidence="8" type="primary">mmpL10</name>
    <name evidence="8" type="ORF">ERS075579_00941</name>
</gene>
<evidence type="ECO:0000313" key="8">
    <source>
        <dbReference type="EMBL" id="CPV38620.1"/>
    </source>
</evidence>
<comment type="similarity">
    <text evidence="2">Belongs to the resistance-nodulation-cell division (RND) (TC 2.A.6) family. MmpL subfamily.</text>
</comment>
<protein>
    <submittedName>
        <fullName evidence="8">Membrane protein mmpL10</fullName>
    </submittedName>
</protein>
<dbReference type="EMBL" id="CSWP01000002">
    <property type="protein sequence ID" value="CPV38620.1"/>
    <property type="molecule type" value="Genomic_DNA"/>
</dbReference>
<dbReference type="RefSeq" id="WP_005071365.1">
    <property type="nucleotide sequence ID" value="NZ_CP014959.1"/>
</dbReference>
<dbReference type="Gene3D" id="1.20.1640.10">
    <property type="entry name" value="Multidrug efflux transporter AcrB transmembrane domain"/>
    <property type="match status" value="2"/>
</dbReference>
<keyword evidence="4" id="KW-0812">Transmembrane</keyword>
<dbReference type="Proteomes" id="UP000045782">
    <property type="component" value="Unassembled WGS sequence"/>
</dbReference>
<dbReference type="InterPro" id="IPR004869">
    <property type="entry name" value="MMPL_dom"/>
</dbReference>
<evidence type="ECO:0000259" key="7">
    <source>
        <dbReference type="Pfam" id="PF03176"/>
    </source>
</evidence>
<proteinExistence type="inferred from homology"/>
<evidence type="ECO:0000256" key="1">
    <source>
        <dbReference type="ARBA" id="ARBA00004651"/>
    </source>
</evidence>
<evidence type="ECO:0000256" key="4">
    <source>
        <dbReference type="ARBA" id="ARBA00022692"/>
    </source>
</evidence>
<evidence type="ECO:0000313" key="9">
    <source>
        <dbReference type="Proteomes" id="UP000045782"/>
    </source>
</evidence>
<evidence type="ECO:0000256" key="2">
    <source>
        <dbReference type="ARBA" id="ARBA00010157"/>
    </source>
</evidence>
<evidence type="ECO:0000256" key="6">
    <source>
        <dbReference type="ARBA" id="ARBA00023136"/>
    </source>
</evidence>
<keyword evidence="6" id="KW-0472">Membrane</keyword>
<evidence type="ECO:0000256" key="5">
    <source>
        <dbReference type="ARBA" id="ARBA00022989"/>
    </source>
</evidence>
<accession>A0A0U0ZJF4</accession>
<reference evidence="8 9" key="1">
    <citation type="submission" date="2015-03" db="EMBL/GenBank/DDBJ databases">
        <authorList>
            <person name="Murphy D."/>
        </authorList>
    </citation>
    <scope>NUCLEOTIDE SEQUENCE [LARGE SCALE GENOMIC DNA]</scope>
    <source>
        <strain evidence="8 9">PAP088</strain>
    </source>
</reference>
<keyword evidence="3" id="KW-1003">Cell membrane</keyword>
<dbReference type="InterPro" id="IPR050545">
    <property type="entry name" value="Mycobact_MmpL"/>
</dbReference>
<keyword evidence="5" id="KW-1133">Transmembrane helix</keyword>
<feature type="domain" description="Membrane transport protein MMPL" evidence="7">
    <location>
        <begin position="673"/>
        <end position="994"/>
    </location>
</feature>
<comment type="subcellular location">
    <subcellularLocation>
        <location evidence="1">Cell membrane</location>
        <topology evidence="1">Multi-pass membrane protein</topology>
    </subcellularLocation>
</comment>
<feature type="domain" description="Membrane transport protein MMPL" evidence="7">
    <location>
        <begin position="60"/>
        <end position="387"/>
    </location>
</feature>
<dbReference type="GO" id="GO:0005886">
    <property type="term" value="C:plasma membrane"/>
    <property type="evidence" value="ECO:0007669"/>
    <property type="project" value="UniProtKB-SubCell"/>
</dbReference>